<feature type="domain" description="Major facilitator superfamily (MFS) profile" evidence="9">
    <location>
        <begin position="5"/>
        <end position="285"/>
    </location>
</feature>
<feature type="transmembrane region" description="Helical" evidence="8">
    <location>
        <begin position="161"/>
        <end position="179"/>
    </location>
</feature>
<evidence type="ECO:0000259" key="9">
    <source>
        <dbReference type="PROSITE" id="PS50850"/>
    </source>
</evidence>
<keyword evidence="2" id="KW-0813">Transport</keyword>
<feature type="transmembrane region" description="Helical" evidence="8">
    <location>
        <begin position="137"/>
        <end position="155"/>
    </location>
</feature>
<feature type="transmembrane region" description="Helical" evidence="8">
    <location>
        <begin position="96"/>
        <end position="117"/>
    </location>
</feature>
<keyword evidence="4 8" id="KW-0812">Transmembrane</keyword>
<dbReference type="InterPro" id="IPR050171">
    <property type="entry name" value="MFS_Transporters"/>
</dbReference>
<keyword evidence="3" id="KW-1003">Cell membrane</keyword>
<dbReference type="PANTHER" id="PTHR23517">
    <property type="entry name" value="RESISTANCE PROTEIN MDTM, PUTATIVE-RELATED-RELATED"/>
    <property type="match status" value="1"/>
</dbReference>
<feature type="region of interest" description="Disordered" evidence="7">
    <location>
        <begin position="263"/>
        <end position="285"/>
    </location>
</feature>
<evidence type="ECO:0000256" key="7">
    <source>
        <dbReference type="SAM" id="MobiDB-lite"/>
    </source>
</evidence>
<dbReference type="InterPro" id="IPR036259">
    <property type="entry name" value="MFS_trans_sf"/>
</dbReference>
<evidence type="ECO:0000256" key="2">
    <source>
        <dbReference type="ARBA" id="ARBA00022448"/>
    </source>
</evidence>
<feature type="transmembrane region" description="Helical" evidence="8">
    <location>
        <begin position="39"/>
        <end position="59"/>
    </location>
</feature>
<dbReference type="InterPro" id="IPR011701">
    <property type="entry name" value="MFS"/>
</dbReference>
<keyword evidence="6 8" id="KW-0472">Membrane</keyword>
<evidence type="ECO:0000313" key="11">
    <source>
        <dbReference type="Proteomes" id="UP001157034"/>
    </source>
</evidence>
<dbReference type="Proteomes" id="UP001157034">
    <property type="component" value="Unassembled WGS sequence"/>
</dbReference>
<dbReference type="PROSITE" id="PS50850">
    <property type="entry name" value="MFS"/>
    <property type="match status" value="1"/>
</dbReference>
<accession>A0ABQ6K5Z6</accession>
<proteinExistence type="predicted"/>
<evidence type="ECO:0000256" key="4">
    <source>
        <dbReference type="ARBA" id="ARBA00022692"/>
    </source>
</evidence>
<evidence type="ECO:0000256" key="3">
    <source>
        <dbReference type="ARBA" id="ARBA00022475"/>
    </source>
</evidence>
<comment type="subcellular location">
    <subcellularLocation>
        <location evidence="1">Cell membrane</location>
        <topology evidence="1">Multi-pass membrane protein</topology>
    </subcellularLocation>
</comment>
<comment type="caution">
    <text evidence="10">The sequence shown here is derived from an EMBL/GenBank/DDBJ whole genome shotgun (WGS) entry which is preliminary data.</text>
</comment>
<keyword evidence="11" id="KW-1185">Reference proteome</keyword>
<dbReference type="PANTHER" id="PTHR23517:SF13">
    <property type="entry name" value="MAJOR FACILITATOR SUPERFAMILY MFS_1"/>
    <property type="match status" value="1"/>
</dbReference>
<keyword evidence="5 8" id="KW-1133">Transmembrane helix</keyword>
<dbReference type="SUPFAM" id="SSF103473">
    <property type="entry name" value="MFS general substrate transporter"/>
    <property type="match status" value="1"/>
</dbReference>
<name>A0ABQ6K5Z6_9MICO</name>
<dbReference type="EMBL" id="BSVB01000001">
    <property type="protein sequence ID" value="GMA94854.1"/>
    <property type="molecule type" value="Genomic_DNA"/>
</dbReference>
<evidence type="ECO:0000256" key="8">
    <source>
        <dbReference type="SAM" id="Phobius"/>
    </source>
</evidence>
<reference evidence="11" key="1">
    <citation type="journal article" date="2019" name="Int. J. Syst. Evol. Microbiol.">
        <title>The Global Catalogue of Microorganisms (GCM) 10K type strain sequencing project: providing services to taxonomists for standard genome sequencing and annotation.</title>
        <authorList>
            <consortium name="The Broad Institute Genomics Platform"/>
            <consortium name="The Broad Institute Genome Sequencing Center for Infectious Disease"/>
            <person name="Wu L."/>
            <person name="Ma J."/>
        </authorList>
    </citation>
    <scope>NUCLEOTIDE SEQUENCE [LARGE SCALE GENOMIC DNA]</scope>
    <source>
        <strain evidence="11">NBRC 108894</strain>
    </source>
</reference>
<evidence type="ECO:0000256" key="1">
    <source>
        <dbReference type="ARBA" id="ARBA00004651"/>
    </source>
</evidence>
<dbReference type="Pfam" id="PF07690">
    <property type="entry name" value="MFS_1"/>
    <property type="match status" value="1"/>
</dbReference>
<feature type="transmembrane region" description="Helical" evidence="8">
    <location>
        <begin position="71"/>
        <end position="90"/>
    </location>
</feature>
<dbReference type="InterPro" id="IPR020846">
    <property type="entry name" value="MFS_dom"/>
</dbReference>
<evidence type="ECO:0000256" key="5">
    <source>
        <dbReference type="ARBA" id="ARBA00022989"/>
    </source>
</evidence>
<protein>
    <recommendedName>
        <fullName evidence="9">Major facilitator superfamily (MFS) profile domain-containing protein</fullName>
    </recommendedName>
</protein>
<evidence type="ECO:0000256" key="6">
    <source>
        <dbReference type="ARBA" id="ARBA00023136"/>
    </source>
</evidence>
<gene>
    <name evidence="10" type="ORF">GCM10025881_16780</name>
</gene>
<evidence type="ECO:0000313" key="10">
    <source>
        <dbReference type="EMBL" id="GMA94854.1"/>
    </source>
</evidence>
<dbReference type="Gene3D" id="1.20.1250.20">
    <property type="entry name" value="MFS general substrate transporter like domains"/>
    <property type="match status" value="1"/>
</dbReference>
<sequence length="285" mass="29694">MRGLAFVSAVISLVAVFAGVGSTIPLFNVYRAEDGFTNAGIAIAVVAYSAATLVTLLILGRLSGHLGRRPIAIASLVLLVLGCGLLLNVHDIGILIAARVLMGFGAGLASSSLTAYIVDAAPARPTWLASVASSQTVMLGLAIGAIGSGALIQFAPWPRDLTLLAVIGLLLASVALIALSPETADPMPGAWRSLRPSVRVAPGSGPCFPSPPRSCWPRGRRAPSTRRSCPRSSRINSIPAVPSSWGWCSPRTWRPAHWALRSAVGSRPRERNASAWRPSSPDGSV</sequence>
<organism evidence="10 11">
    <name type="scientific">Pseudolysinimonas kribbensis</name>
    <dbReference type="NCBI Taxonomy" id="433641"/>
    <lineage>
        <taxon>Bacteria</taxon>
        <taxon>Bacillati</taxon>
        <taxon>Actinomycetota</taxon>
        <taxon>Actinomycetes</taxon>
        <taxon>Micrococcales</taxon>
        <taxon>Microbacteriaceae</taxon>
        <taxon>Pseudolysinimonas</taxon>
    </lineage>
</organism>